<gene>
    <name evidence="1" type="ORF">V6250_09980</name>
</gene>
<sequence>MFYSSESELENNQSAIEEFFENTLIKSNLKTLHGTLFYAYAKPANAKMALVISSGRVEGTDKYKELLWEFYNNDYAIFIIDHQGQGRSYRHLKNKHKGYVKDFQDYSADLNQFTEQVVNAHWQGNKALIAHSMGGAIALHYLATYTHDYKGVFLSAPMLNIFTKKVPRFSTTLAVNIAKILGFQYSYAFGQKNYIPLNFDLNVLTSSEIRYKQFRQTYHATPSLQLGGVTYGWLHAVIKFLPSVDKLNITIPMYVAKAEKDEVVNNTALDKLANSHENASIESFKDAKHELFFERDEIRKPALKSLYTFCESINL</sequence>
<keyword evidence="1" id="KW-0378">Hydrolase</keyword>
<name>A0ACC6R3J9_9GAMM</name>
<dbReference type="Proteomes" id="UP001374952">
    <property type="component" value="Unassembled WGS sequence"/>
</dbReference>
<proteinExistence type="predicted"/>
<evidence type="ECO:0000313" key="2">
    <source>
        <dbReference type="Proteomes" id="UP001374952"/>
    </source>
</evidence>
<evidence type="ECO:0000313" key="1">
    <source>
        <dbReference type="EMBL" id="MEL0604498.1"/>
    </source>
</evidence>
<reference evidence="1" key="1">
    <citation type="submission" date="2024-02" db="EMBL/GenBank/DDBJ databases">
        <title>Bacteria isolated from the canopy kelp, Nereocystis luetkeana.</title>
        <authorList>
            <person name="Pfister C.A."/>
            <person name="Younker I.T."/>
            <person name="Light S.H."/>
        </authorList>
    </citation>
    <scope>NUCLEOTIDE SEQUENCE</scope>
    <source>
        <strain evidence="1">TN.2.01</strain>
    </source>
</reference>
<comment type="caution">
    <text evidence="1">The sequence shown here is derived from an EMBL/GenBank/DDBJ whole genome shotgun (WGS) entry which is preliminary data.</text>
</comment>
<keyword evidence="2" id="KW-1185">Reference proteome</keyword>
<protein>
    <submittedName>
        <fullName evidence="1">Alpha/beta fold hydrolase</fullName>
    </submittedName>
</protein>
<dbReference type="EMBL" id="JBAKAX010000009">
    <property type="protein sequence ID" value="MEL0604498.1"/>
    <property type="molecule type" value="Genomic_DNA"/>
</dbReference>
<accession>A0ACC6R3J9</accession>
<organism evidence="1 2">
    <name type="scientific">Pseudoalteromonas undina</name>
    <dbReference type="NCBI Taxonomy" id="43660"/>
    <lineage>
        <taxon>Bacteria</taxon>
        <taxon>Pseudomonadati</taxon>
        <taxon>Pseudomonadota</taxon>
        <taxon>Gammaproteobacteria</taxon>
        <taxon>Alteromonadales</taxon>
        <taxon>Pseudoalteromonadaceae</taxon>
        <taxon>Pseudoalteromonas</taxon>
    </lineage>
</organism>